<keyword evidence="2" id="KW-0472">Membrane</keyword>
<dbReference type="InterPro" id="IPR035810">
    <property type="entry name" value="PEBP_euk"/>
</dbReference>
<reference evidence="4" key="1">
    <citation type="submission" date="2022-11" db="UniProtKB">
        <authorList>
            <consortium name="WormBaseParasite"/>
        </authorList>
    </citation>
    <scope>IDENTIFICATION</scope>
</reference>
<dbReference type="Pfam" id="PF01161">
    <property type="entry name" value="PBP"/>
    <property type="match status" value="2"/>
</dbReference>
<dbReference type="InterPro" id="IPR036610">
    <property type="entry name" value="PEBP-like_sf"/>
</dbReference>
<evidence type="ECO:0000256" key="1">
    <source>
        <dbReference type="SAM" id="MobiDB-lite"/>
    </source>
</evidence>
<dbReference type="Gene3D" id="3.90.280.10">
    <property type="entry name" value="PEBP-like"/>
    <property type="match status" value="2"/>
</dbReference>
<organism evidence="3 4">
    <name type="scientific">Plectus sambesii</name>
    <dbReference type="NCBI Taxonomy" id="2011161"/>
    <lineage>
        <taxon>Eukaryota</taxon>
        <taxon>Metazoa</taxon>
        <taxon>Ecdysozoa</taxon>
        <taxon>Nematoda</taxon>
        <taxon>Chromadorea</taxon>
        <taxon>Plectida</taxon>
        <taxon>Plectina</taxon>
        <taxon>Plectoidea</taxon>
        <taxon>Plectidae</taxon>
        <taxon>Plectus</taxon>
    </lineage>
</organism>
<keyword evidence="2" id="KW-1133">Transmembrane helix</keyword>
<keyword evidence="2" id="KW-0812">Transmembrane</keyword>
<evidence type="ECO:0000313" key="3">
    <source>
        <dbReference type="Proteomes" id="UP000887566"/>
    </source>
</evidence>
<name>A0A914W6A2_9BILA</name>
<feature type="compositionally biased region" description="Low complexity" evidence="1">
    <location>
        <begin position="96"/>
        <end position="113"/>
    </location>
</feature>
<dbReference type="CDD" id="cd00866">
    <property type="entry name" value="PEBP_euk"/>
    <property type="match status" value="2"/>
</dbReference>
<evidence type="ECO:0000313" key="4">
    <source>
        <dbReference type="WBParaSite" id="PSAMB.scaffold3149size19465.g20544.t1"/>
    </source>
</evidence>
<evidence type="ECO:0000256" key="2">
    <source>
        <dbReference type="SAM" id="Phobius"/>
    </source>
</evidence>
<dbReference type="WBParaSite" id="PSAMB.scaffold3149size19465.g20544.t1">
    <property type="protein sequence ID" value="PSAMB.scaffold3149size19465.g20544.t1"/>
    <property type="gene ID" value="PSAMB.scaffold3149size19465.g20544"/>
</dbReference>
<dbReference type="SUPFAM" id="SSF49777">
    <property type="entry name" value="PEBP-like"/>
    <property type="match status" value="2"/>
</dbReference>
<dbReference type="PANTHER" id="PTHR11362:SF82">
    <property type="entry name" value="PHOSPHATIDYLETHANOLAMINE-BINDING PROTEIN 4"/>
    <property type="match status" value="1"/>
</dbReference>
<protein>
    <submittedName>
        <fullName evidence="4">Uncharacterized protein</fullName>
    </submittedName>
</protein>
<dbReference type="Proteomes" id="UP000887566">
    <property type="component" value="Unplaced"/>
</dbReference>
<feature type="transmembrane region" description="Helical" evidence="2">
    <location>
        <begin position="12"/>
        <end position="35"/>
    </location>
</feature>
<sequence>MANVHKDAAFRAVIYASLSLTIGSILALLAVVPIANSFVDSYDDQRLHVQDCTQTLLTVRADVDNQRRIRSTAGRLDQRSKRQVAGCEGCCIPGHVGRPGAPGRPGRNGVPGVPGAPGRPGRPPIVCDEEPADRDRLEQQEGQEIQDFLEAQGDPVNPALEASEELMERLETEERPRRLTLDRALAIQDHPAPTAPLDQPAILDRLVLMETMELEAPKVLQVLQVGPAGPVGEPGPPGVSTNSSTGGAVCPVFCGQYTEYENGYRTGGGHITLTVDRCSSLVPSRCKQFEIVPDAIPDPPQCLLEVQYDELDNVTGLAGELGAVYLGNVMKEVQVGAIPIRAAWGADVEKLYTLVMFDLDDPSKLTPTNRELILWLVINIPGEDAKKGQVGSGDTLVEYLGPRAARDSGVHRVVYLAYEQRSTLSRSIFEYQSRTDLIGRVGFRVHEGFIIPNRENFTTTVPVAGNFMFLIYFPGFGDGQGFVIGDTSEQRVREEFQKAEFFKYIGTTPVSFLKVVFNGTIVDLGANLQTSITSTVPQLTYASQAASSCSAFMIDMDATAGAWLHWMVINVRKGDVSDGHTVVEYSPPAPPQKSGVHRYLLLVYVQSDEELPENVISFIAADQTAGRGGFKLQDFVEAHNLTLWAANYFTIRVDDRQL</sequence>
<dbReference type="PANTHER" id="PTHR11362">
    <property type="entry name" value="PHOSPHATIDYLETHANOLAMINE-BINDING PROTEIN"/>
    <property type="match status" value="1"/>
</dbReference>
<accession>A0A914W6A2</accession>
<feature type="region of interest" description="Disordered" evidence="1">
    <location>
        <begin position="96"/>
        <end position="126"/>
    </location>
</feature>
<proteinExistence type="predicted"/>
<dbReference type="InterPro" id="IPR008914">
    <property type="entry name" value="PEBP"/>
</dbReference>
<keyword evidence="3" id="KW-1185">Reference proteome</keyword>
<dbReference type="AlphaFoldDB" id="A0A914W6A2"/>